<feature type="region of interest" description="Disordered" evidence="1">
    <location>
        <begin position="1"/>
        <end position="20"/>
    </location>
</feature>
<feature type="compositionally biased region" description="Low complexity" evidence="1">
    <location>
        <begin position="11"/>
        <end position="20"/>
    </location>
</feature>
<dbReference type="EMBL" id="LR796770">
    <property type="protein sequence ID" value="CAB4165366.1"/>
    <property type="molecule type" value="Genomic_DNA"/>
</dbReference>
<evidence type="ECO:0000313" key="2">
    <source>
        <dbReference type="EMBL" id="CAB4165366.1"/>
    </source>
</evidence>
<dbReference type="EMBL" id="LR797475">
    <property type="protein sequence ID" value="CAB4218486.1"/>
    <property type="molecule type" value="Genomic_DNA"/>
</dbReference>
<sequence>MGGGGSSAAPQFNAGQVAQQQQQANVDTGISNAYLTNTNQVTPYGNLTYSQTGTANVGGRDIPQFTATQTLSPEQQAIYNKTTGLQKQGLDTAGNVLGQVQNSVNQPLNFDGIPQLPTDQTQLRNDAYNALTARSTQDLDRQQQAQRVQLANQGIAAGSEAYNNAMTPFDRSRVDASNQATVNAGNIASQNLTQAQTIRNQDITERQAVRNQPLMDYQTLLGASGGVQQPSWATPTQAQIPQTDMTSPYIAQYQGQQNAYNQGVASNNAMMGGLFGLGGSALMAGGVFL</sequence>
<reference evidence="3" key="1">
    <citation type="submission" date="2020-05" db="EMBL/GenBank/DDBJ databases">
        <authorList>
            <person name="Chiriac C."/>
            <person name="Salcher M."/>
            <person name="Ghai R."/>
            <person name="Kavagutti S V."/>
        </authorList>
    </citation>
    <scope>NUCLEOTIDE SEQUENCE</scope>
</reference>
<proteinExistence type="predicted"/>
<evidence type="ECO:0000256" key="1">
    <source>
        <dbReference type="SAM" id="MobiDB-lite"/>
    </source>
</evidence>
<accession>A0A6J5STU7</accession>
<evidence type="ECO:0000313" key="3">
    <source>
        <dbReference type="EMBL" id="CAB4218486.1"/>
    </source>
</evidence>
<gene>
    <name evidence="3" type="ORF">UFOVP1603_35</name>
    <name evidence="2" type="ORF">UFOVP833_53</name>
</gene>
<evidence type="ECO:0008006" key="4">
    <source>
        <dbReference type="Google" id="ProtNLM"/>
    </source>
</evidence>
<organism evidence="3">
    <name type="scientific">uncultured Caudovirales phage</name>
    <dbReference type="NCBI Taxonomy" id="2100421"/>
    <lineage>
        <taxon>Viruses</taxon>
        <taxon>Duplodnaviria</taxon>
        <taxon>Heunggongvirae</taxon>
        <taxon>Uroviricota</taxon>
        <taxon>Caudoviricetes</taxon>
        <taxon>Peduoviridae</taxon>
        <taxon>Maltschvirus</taxon>
        <taxon>Maltschvirus maltsch</taxon>
    </lineage>
</organism>
<protein>
    <recommendedName>
        <fullName evidence="4">Intramolecular chaperone auto-processing domain containing protein</fullName>
    </recommendedName>
</protein>
<name>A0A6J5STU7_9CAUD</name>